<evidence type="ECO:0000313" key="2">
    <source>
        <dbReference type="EMBL" id="TWI57088.1"/>
    </source>
</evidence>
<dbReference type="AlphaFoldDB" id="A0A562QJY8"/>
<keyword evidence="3" id="KW-1185">Reference proteome</keyword>
<dbReference type="RefSeq" id="WP_144450109.1">
    <property type="nucleotide sequence ID" value="NZ_VLKZ01000004.1"/>
</dbReference>
<gene>
    <name evidence="2" type="ORF">IQ10_01791</name>
</gene>
<evidence type="ECO:0000313" key="3">
    <source>
        <dbReference type="Proteomes" id="UP000315711"/>
    </source>
</evidence>
<reference evidence="2 3" key="1">
    <citation type="journal article" date="2015" name="Stand. Genomic Sci.">
        <title>Genomic Encyclopedia of Bacterial and Archaeal Type Strains, Phase III: the genomes of soil and plant-associated and newly described type strains.</title>
        <authorList>
            <person name="Whitman W.B."/>
            <person name="Woyke T."/>
            <person name="Klenk H.P."/>
            <person name="Zhou Y."/>
            <person name="Lilburn T.G."/>
            <person name="Beck B.J."/>
            <person name="De Vos P."/>
            <person name="Vandamme P."/>
            <person name="Eisen J.A."/>
            <person name="Garrity G."/>
            <person name="Hugenholtz P."/>
            <person name="Kyrpides N.C."/>
        </authorList>
    </citation>
    <scope>NUCLEOTIDE SEQUENCE [LARGE SCALE GENOMIC DNA]</scope>
    <source>
        <strain evidence="2 3">CGMCC 1.10116</strain>
    </source>
</reference>
<organism evidence="2 3">
    <name type="scientific">Halalkalibacter nanhaiisediminis</name>
    <dbReference type="NCBI Taxonomy" id="688079"/>
    <lineage>
        <taxon>Bacteria</taxon>
        <taxon>Bacillati</taxon>
        <taxon>Bacillota</taxon>
        <taxon>Bacilli</taxon>
        <taxon>Bacillales</taxon>
        <taxon>Bacillaceae</taxon>
        <taxon>Halalkalibacter</taxon>
    </lineage>
</organism>
<keyword evidence="1" id="KW-0472">Membrane</keyword>
<accession>A0A562QJY8</accession>
<feature type="transmembrane region" description="Helical" evidence="1">
    <location>
        <begin position="12"/>
        <end position="35"/>
    </location>
</feature>
<keyword evidence="1" id="KW-0812">Transmembrane</keyword>
<keyword evidence="1" id="KW-1133">Transmembrane helix</keyword>
<comment type="caution">
    <text evidence="2">The sequence shown here is derived from an EMBL/GenBank/DDBJ whole genome shotgun (WGS) entry which is preliminary data.</text>
</comment>
<proteinExistence type="predicted"/>
<dbReference type="EMBL" id="VLKZ01000004">
    <property type="protein sequence ID" value="TWI57088.1"/>
    <property type="molecule type" value="Genomic_DNA"/>
</dbReference>
<dbReference type="Proteomes" id="UP000315711">
    <property type="component" value="Unassembled WGS sequence"/>
</dbReference>
<protein>
    <submittedName>
        <fullName evidence="2">Uncharacterized protein</fullName>
    </submittedName>
</protein>
<evidence type="ECO:0000256" key="1">
    <source>
        <dbReference type="SAM" id="Phobius"/>
    </source>
</evidence>
<dbReference type="OrthoDB" id="2964362at2"/>
<name>A0A562QJY8_9BACI</name>
<sequence length="535" mass="60159">MTIRQNYEKGSSLLVVLITIAVISVFSLVIVSFTLSTAKQVNQTEEQMKTYDLAEMGITFFEAIMREQQTKAYQKADRSSEETFYNSYFEEIKAVIAERSSLSSRMIESLNGDKSSFQVRDITFSKQQELENGDIRAVDHTSYEYDLIRVDFTSYGFYNIEESSIPFIQNISTSPSYRCQRTEETKAYFLIPIGDLPHTEGPKSDCLIHSEPYIDVPRSGGKIILKEGREGSSIANNPVVIEPKVQQAISGLKRAERERVLDDITLLESLTSNLPELKVIDCQRCSIQRIQNEINQSNAHNIILKTDSLNINRDFTFGSKNKKVILITDRFKGDNSEITMNGDLIIKQDLEAQNHFTFNGTGNLFAIGDIEIGTGSTISISETLYANKLVAKNHIDLIANTVIINGVLDLHTQANIVATTKFLTGSFEVGNVAEIFVKTGDLLVEQNYTSRANANIKVGGHIAVGGSFSPHQNTIIQTGGGKTAINIEGSVDESCFYYSDPDSGTSPRPDRNSSHYRWWYDWVDWSNWYNHHRRH</sequence>